<gene>
    <name evidence="1" type="ORF">g.48599</name>
</gene>
<dbReference type="GO" id="GO:0005737">
    <property type="term" value="C:cytoplasm"/>
    <property type="evidence" value="ECO:0007669"/>
    <property type="project" value="TreeGrafter"/>
</dbReference>
<name>A0A1B6FB12_9HEMI</name>
<dbReference type="EMBL" id="GECZ01022656">
    <property type="protein sequence ID" value="JAS47113.1"/>
    <property type="molecule type" value="Transcribed_RNA"/>
</dbReference>
<dbReference type="PANTHER" id="PTHR13601:SF2">
    <property type="entry name" value="GAMETOGENETIN-BINDING PROTEIN 2"/>
    <property type="match status" value="1"/>
</dbReference>
<organism evidence="1">
    <name type="scientific">Cuerna arida</name>
    <dbReference type="NCBI Taxonomy" id="1464854"/>
    <lineage>
        <taxon>Eukaryota</taxon>
        <taxon>Metazoa</taxon>
        <taxon>Ecdysozoa</taxon>
        <taxon>Arthropoda</taxon>
        <taxon>Hexapoda</taxon>
        <taxon>Insecta</taxon>
        <taxon>Pterygota</taxon>
        <taxon>Neoptera</taxon>
        <taxon>Paraneoptera</taxon>
        <taxon>Hemiptera</taxon>
        <taxon>Auchenorrhyncha</taxon>
        <taxon>Membracoidea</taxon>
        <taxon>Cicadellidae</taxon>
        <taxon>Cicadellinae</taxon>
        <taxon>Proconiini</taxon>
        <taxon>Cuerna</taxon>
    </lineage>
</organism>
<proteinExistence type="predicted"/>
<reference evidence="1" key="1">
    <citation type="submission" date="2015-11" db="EMBL/GenBank/DDBJ databases">
        <title>De novo transcriptome assembly of four potential Pierce s Disease insect vectors from Arizona vineyards.</title>
        <authorList>
            <person name="Tassone E.E."/>
        </authorList>
    </citation>
    <scope>NUCLEOTIDE SEQUENCE</scope>
</reference>
<accession>A0A1B6FB12</accession>
<evidence type="ECO:0000313" key="1">
    <source>
        <dbReference type="EMBL" id="JAS47113.1"/>
    </source>
</evidence>
<sequence length="128" mass="15269">PIKDPVKNPDRQLRITPKTEYVAKLISKAEPELTSKYKNCYNKREKHAKTIEIAQEEILACVGMCIYDRLYKVFLRSREEENNYRIFAFAAVDLLYRQLEIEAQKKKQGKTNIEHYCEQLTKREQQKQ</sequence>
<protein>
    <submittedName>
        <fullName evidence="1">Uncharacterized protein</fullName>
    </submittedName>
</protein>
<dbReference type="PANTHER" id="PTHR13601">
    <property type="entry name" value="GAMETOGENETIN-BINDING PROTEIN 2"/>
    <property type="match status" value="1"/>
</dbReference>
<dbReference type="GO" id="GO:0005634">
    <property type="term" value="C:nucleus"/>
    <property type="evidence" value="ECO:0007669"/>
    <property type="project" value="TreeGrafter"/>
</dbReference>
<dbReference type="AlphaFoldDB" id="A0A1B6FB12"/>
<dbReference type="InterPro" id="IPR026073">
    <property type="entry name" value="GGNBP2"/>
</dbReference>
<feature type="non-terminal residue" evidence="1">
    <location>
        <position position="128"/>
    </location>
</feature>
<feature type="non-terminal residue" evidence="1">
    <location>
        <position position="1"/>
    </location>
</feature>